<dbReference type="InterPro" id="IPR001638">
    <property type="entry name" value="Solute-binding_3/MltF_N"/>
</dbReference>
<dbReference type="PROSITE" id="PS51257">
    <property type="entry name" value="PROKAR_LIPOPROTEIN"/>
    <property type="match status" value="1"/>
</dbReference>
<dbReference type="Gene3D" id="3.40.190.10">
    <property type="entry name" value="Periplasmic binding protein-like II"/>
    <property type="match status" value="1"/>
</dbReference>
<accession>A0ABV6YFJ5</accession>
<protein>
    <submittedName>
        <fullName evidence="2">Transporter substrate-binding domain-containing protein</fullName>
    </submittedName>
</protein>
<keyword evidence="3" id="KW-1185">Reference proteome</keyword>
<dbReference type="EMBL" id="JBHOMY010000120">
    <property type="protein sequence ID" value="MFC1460068.1"/>
    <property type="molecule type" value="Genomic_DNA"/>
</dbReference>
<dbReference type="Pfam" id="PF00497">
    <property type="entry name" value="SBP_bac_3"/>
    <property type="match status" value="1"/>
</dbReference>
<comment type="caution">
    <text evidence="2">The sequence shown here is derived from an EMBL/GenBank/DDBJ whole genome shotgun (WGS) entry which is preliminary data.</text>
</comment>
<name>A0ABV6YFJ5_9HYPH</name>
<dbReference type="SUPFAM" id="SSF53850">
    <property type="entry name" value="Periplasmic binding protein-like II"/>
    <property type="match status" value="1"/>
</dbReference>
<reference evidence="2 3" key="1">
    <citation type="submission" date="2024-09" db="EMBL/GenBank/DDBJ databases">
        <title>Nodulacao em especies de Leguminosae Basais da Amazonia e Caracterizacao dos Rizobios e Bacterias Associadas aos Nodulos.</title>
        <authorList>
            <person name="Jambeiro I.C.A."/>
            <person name="Lopes I.S."/>
            <person name="Aguiar E.R.G.R."/>
            <person name="Santos A.F.J."/>
            <person name="Dos Santos J.M.F."/>
            <person name="Gross E."/>
        </authorList>
    </citation>
    <scope>NUCLEOTIDE SEQUENCE [LARGE SCALE GENOMIC DNA]</scope>
    <source>
        <strain evidence="2 3">BRUESC1165</strain>
    </source>
</reference>
<dbReference type="Proteomes" id="UP001593940">
    <property type="component" value="Unassembled WGS sequence"/>
</dbReference>
<evidence type="ECO:0000313" key="3">
    <source>
        <dbReference type="Proteomes" id="UP001593940"/>
    </source>
</evidence>
<evidence type="ECO:0000313" key="2">
    <source>
        <dbReference type="EMBL" id="MFC1460068.1"/>
    </source>
</evidence>
<dbReference type="RefSeq" id="WP_203271263.1">
    <property type="nucleotide sequence ID" value="NZ_JAFBID010000010.1"/>
</dbReference>
<proteinExistence type="predicted"/>
<evidence type="ECO:0000259" key="1">
    <source>
        <dbReference type="Pfam" id="PF00497"/>
    </source>
</evidence>
<organism evidence="2 3">
    <name type="scientific">Microvirga arabica</name>
    <dbReference type="NCBI Taxonomy" id="1128671"/>
    <lineage>
        <taxon>Bacteria</taxon>
        <taxon>Pseudomonadati</taxon>
        <taxon>Pseudomonadota</taxon>
        <taxon>Alphaproteobacteria</taxon>
        <taxon>Hyphomicrobiales</taxon>
        <taxon>Methylobacteriaceae</taxon>
        <taxon>Microvirga</taxon>
    </lineage>
</organism>
<feature type="domain" description="Solute-binding protein family 3/N-terminal" evidence="1">
    <location>
        <begin position="39"/>
        <end position="228"/>
    </location>
</feature>
<gene>
    <name evidence="2" type="ORF">ACETIH_25860</name>
</gene>
<sequence>MRSRIAAILIGLLAAGGCSDFPKDNAETLKQLRAGREMKVGVAHNPPWVVVSDGRIDGVEPALVTQWAQSLGTKARVITGPADALVEALYKRELDVLVMGLTDATPHSGKLALSQPYLEVKTHIGVAPGQTPPADWTGQRITVDPERLDLVAQVRELEAEPVPLNGNGTQAPIMAGYDFELERRGLKPTEDELSTERRVMAVIPGESALLLSLDQFLQAQDKEGLKDKAMEALR</sequence>